<evidence type="ECO:0000313" key="4">
    <source>
        <dbReference type="EMBL" id="RHG59402.1"/>
    </source>
</evidence>
<dbReference type="EMBL" id="QSOV01000010">
    <property type="protein sequence ID" value="RGJ22694.1"/>
    <property type="molecule type" value="Genomic_DNA"/>
</dbReference>
<dbReference type="Gene3D" id="3.10.310.10">
    <property type="entry name" value="Diaminopimelate Epimerase, Chain A, domain 1"/>
    <property type="match status" value="2"/>
</dbReference>
<accession>A0A3E4GP71</accession>
<organism evidence="3 5">
    <name type="scientific">Coprococcus comes</name>
    <dbReference type="NCBI Taxonomy" id="410072"/>
    <lineage>
        <taxon>Bacteria</taxon>
        <taxon>Bacillati</taxon>
        <taxon>Bacillota</taxon>
        <taxon>Clostridia</taxon>
        <taxon>Lachnospirales</taxon>
        <taxon>Lachnospiraceae</taxon>
        <taxon>Coprococcus</taxon>
    </lineage>
</organism>
<dbReference type="SUPFAM" id="SSF54506">
    <property type="entry name" value="Diaminopimelate epimerase-like"/>
    <property type="match status" value="2"/>
</dbReference>
<dbReference type="AlphaFoldDB" id="A0A3E4GP71"/>
<evidence type="ECO:0000313" key="5">
    <source>
        <dbReference type="Proteomes" id="UP000260655"/>
    </source>
</evidence>
<evidence type="ECO:0000256" key="1">
    <source>
        <dbReference type="ARBA" id="ARBA00007673"/>
    </source>
</evidence>
<comment type="caution">
    <text evidence="3">The sequence shown here is derived from an EMBL/GenBank/DDBJ whole genome shotgun (WGS) entry which is preliminary data.</text>
</comment>
<dbReference type="GO" id="GO:0016853">
    <property type="term" value="F:isomerase activity"/>
    <property type="evidence" value="ECO:0007669"/>
    <property type="project" value="UniProtKB-KW"/>
</dbReference>
<name>A0A3E4GP71_9FIRM</name>
<evidence type="ECO:0000313" key="3">
    <source>
        <dbReference type="EMBL" id="RGJ22694.1"/>
    </source>
</evidence>
<keyword evidence="2 3" id="KW-0413">Isomerase</keyword>
<comment type="similarity">
    <text evidence="1">Belongs to the PrpF family.</text>
</comment>
<protein>
    <submittedName>
        <fullName evidence="3">3-methylitaconate isomerase</fullName>
    </submittedName>
</protein>
<dbReference type="InterPro" id="IPR007400">
    <property type="entry name" value="PrpF-like"/>
</dbReference>
<sequence length="387" mass="41763">MAQEKKNNGKNIPAMIIRGGTSKGVYLLKSDLPEECEKWDAILLKMMGSPDKKQIDGLGGSQSVTSKVAIVNKSERADADVDYTFAQVSVDKPIVSYKGNCGNISSGVGPFAIEKGLVDVKEETTPVRIYNTNTGKMIVADVKTQNGKVVYDGDFSIAGVPGTASPIRLKFVNPAGTLEKGLLPTGHAVDVLEVPGFGTVEVSIIDAANPLVFARAKDLGLTGKELPDELNADSEKLELLEKIRGMAAVKLGLIDDYTKSAWETPGIPKMTFVAKPENYVNMEGKEIKKEEIDLLSRMMSMQKTHPSYAMTGAMCTAAAVVVKGSIVNQVCADDIDTQFIRIGHPGGILECGVDYRESDEKLDIQDTFGFRTANLIMDGTVRNCFNE</sequence>
<dbReference type="RefSeq" id="WP_117558142.1">
    <property type="nucleotide sequence ID" value="NZ_QRIM01000014.1"/>
</dbReference>
<dbReference type="Proteomes" id="UP000286595">
    <property type="component" value="Unassembled WGS sequence"/>
</dbReference>
<dbReference type="EMBL" id="QRIM01000014">
    <property type="protein sequence ID" value="RHG59402.1"/>
    <property type="molecule type" value="Genomic_DNA"/>
</dbReference>
<dbReference type="Pfam" id="PF04303">
    <property type="entry name" value="PrpF"/>
    <property type="match status" value="1"/>
</dbReference>
<gene>
    <name evidence="4" type="ORF">DW252_12040</name>
    <name evidence="3" type="ORF">DXD67_10450</name>
</gene>
<evidence type="ECO:0000256" key="2">
    <source>
        <dbReference type="ARBA" id="ARBA00023235"/>
    </source>
</evidence>
<proteinExistence type="inferred from homology"/>
<dbReference type="PANTHER" id="PTHR43709:SF2">
    <property type="entry name" value="DUF453 DOMAIN PROTEIN (AFU_ORTHOLOGUE AFUA_6G00360)"/>
    <property type="match status" value="1"/>
</dbReference>
<reference evidence="5 6" key="1">
    <citation type="submission" date="2018-08" db="EMBL/GenBank/DDBJ databases">
        <title>A genome reference for cultivated species of the human gut microbiota.</title>
        <authorList>
            <person name="Zou Y."/>
            <person name="Xue W."/>
            <person name="Luo G."/>
        </authorList>
    </citation>
    <scope>NUCLEOTIDE SEQUENCE [LARGE SCALE GENOMIC DNA]</scope>
    <source>
        <strain evidence="4 6">AM22-12LB</strain>
        <strain evidence="3 5">TM07-19</strain>
    </source>
</reference>
<dbReference type="PANTHER" id="PTHR43709">
    <property type="entry name" value="ACONITATE ISOMERASE-RELATED"/>
    <property type="match status" value="1"/>
</dbReference>
<dbReference type="Proteomes" id="UP000260655">
    <property type="component" value="Unassembled WGS sequence"/>
</dbReference>
<evidence type="ECO:0000313" key="6">
    <source>
        <dbReference type="Proteomes" id="UP000286595"/>
    </source>
</evidence>